<evidence type="ECO:0000259" key="10">
    <source>
        <dbReference type="SMART" id="SM00014"/>
    </source>
</evidence>
<reference evidence="11" key="1">
    <citation type="submission" date="2023-02" db="EMBL/GenBank/DDBJ databases">
        <title>Identification and recombinant expression of a fungal hydrolase from Papiliotrema laurentii that hydrolyzes apple cutin and clears colloidal polyester polyurethane.</title>
        <authorList>
            <consortium name="DOE Joint Genome Institute"/>
            <person name="Roman V.A."/>
            <person name="Bojanowski C."/>
            <person name="Crable B.R."/>
            <person name="Wagner D.N."/>
            <person name="Hung C.S."/>
            <person name="Nadeau L.J."/>
            <person name="Schratz L."/>
            <person name="Haridas S."/>
            <person name="Pangilinan J."/>
            <person name="Lipzen A."/>
            <person name="Na H."/>
            <person name="Yan M."/>
            <person name="Ng V."/>
            <person name="Grigoriev I.V."/>
            <person name="Spatafora J.W."/>
            <person name="Barlow D."/>
            <person name="Biffinger J."/>
            <person name="Kelley-Loughnane N."/>
            <person name="Varaljay V.A."/>
            <person name="Crookes-Goodson W.J."/>
        </authorList>
    </citation>
    <scope>NUCLEOTIDE SEQUENCE</scope>
    <source>
        <strain evidence="11">5307AH</strain>
    </source>
</reference>
<evidence type="ECO:0000256" key="6">
    <source>
        <dbReference type="ARBA" id="ARBA00023136"/>
    </source>
</evidence>
<dbReference type="Proteomes" id="UP001182556">
    <property type="component" value="Unassembled WGS sequence"/>
</dbReference>
<evidence type="ECO:0000256" key="4">
    <source>
        <dbReference type="ARBA" id="ARBA00022824"/>
    </source>
</evidence>
<feature type="transmembrane region" description="Helical" evidence="9">
    <location>
        <begin position="321"/>
        <end position="342"/>
    </location>
</feature>
<dbReference type="InterPro" id="IPR000326">
    <property type="entry name" value="PAP2/HPO"/>
</dbReference>
<proteinExistence type="inferred from homology"/>
<feature type="transmembrane region" description="Helical" evidence="9">
    <location>
        <begin position="189"/>
        <end position="210"/>
    </location>
</feature>
<keyword evidence="2 9" id="KW-0812">Transmembrane</keyword>
<dbReference type="GO" id="GO:0042392">
    <property type="term" value="F:sphingosine-1-phosphate phosphatase activity"/>
    <property type="evidence" value="ECO:0007669"/>
    <property type="project" value="TreeGrafter"/>
</dbReference>
<dbReference type="PANTHER" id="PTHR14969:SF28">
    <property type="entry name" value="DIHYDROSPHINGOSINE 1-PHOSPHATE PHOSPHATASE LCB3-RELATED"/>
    <property type="match status" value="1"/>
</dbReference>
<feature type="compositionally biased region" description="Polar residues" evidence="8">
    <location>
        <begin position="1"/>
        <end position="15"/>
    </location>
</feature>
<dbReference type="CDD" id="cd03388">
    <property type="entry name" value="PAP2_SPPase1"/>
    <property type="match status" value="1"/>
</dbReference>
<dbReference type="InterPro" id="IPR036938">
    <property type="entry name" value="PAP2/HPO_sf"/>
</dbReference>
<comment type="subcellular location">
    <subcellularLocation>
        <location evidence="1">Endoplasmic reticulum membrane</location>
        <topology evidence="1">Multi-pass membrane protein</topology>
    </subcellularLocation>
</comment>
<keyword evidence="12" id="KW-1185">Reference proteome</keyword>
<dbReference type="Gene3D" id="1.20.144.10">
    <property type="entry name" value="Phosphatidic acid phosphatase type 2/haloperoxidase"/>
    <property type="match status" value="1"/>
</dbReference>
<keyword evidence="5 9" id="KW-1133">Transmembrane helix</keyword>
<feature type="region of interest" description="Disordered" evidence="8">
    <location>
        <begin position="1"/>
        <end position="36"/>
    </location>
</feature>
<feature type="transmembrane region" description="Helical" evidence="9">
    <location>
        <begin position="247"/>
        <end position="268"/>
    </location>
</feature>
<feature type="region of interest" description="Disordered" evidence="8">
    <location>
        <begin position="400"/>
        <end position="457"/>
    </location>
</feature>
<feature type="domain" description="Phosphatidic acid phosphatase type 2/haloperoxidase" evidence="10">
    <location>
        <begin position="117"/>
        <end position="239"/>
    </location>
</feature>
<keyword evidence="3" id="KW-0378">Hydrolase</keyword>
<dbReference type="GO" id="GO:0005789">
    <property type="term" value="C:endoplasmic reticulum membrane"/>
    <property type="evidence" value="ECO:0007669"/>
    <property type="project" value="UniProtKB-SubCell"/>
</dbReference>
<accession>A0AAD9CXH3</accession>
<evidence type="ECO:0000256" key="1">
    <source>
        <dbReference type="ARBA" id="ARBA00004477"/>
    </source>
</evidence>
<comment type="similarity">
    <text evidence="7">Belongs to the type 2 lipid phosphate phosphatase family.</text>
</comment>
<dbReference type="EMBL" id="JAODAN010000006">
    <property type="protein sequence ID" value="KAK1923435.1"/>
    <property type="molecule type" value="Genomic_DNA"/>
</dbReference>
<evidence type="ECO:0000256" key="5">
    <source>
        <dbReference type="ARBA" id="ARBA00022989"/>
    </source>
</evidence>
<feature type="transmembrane region" description="Helical" evidence="9">
    <location>
        <begin position="162"/>
        <end position="183"/>
    </location>
</feature>
<name>A0AAD9CXH3_PAPLA</name>
<evidence type="ECO:0000313" key="11">
    <source>
        <dbReference type="EMBL" id="KAK1923435.1"/>
    </source>
</evidence>
<dbReference type="AlphaFoldDB" id="A0AAD9CXH3"/>
<sequence length="532" mass="59104">MTPNNKLPSPLSIPQLSVPPADQSATFQHTPRGPLQREWEPGCQPDEVYAQVLSSWRNAMRLWLVNKLKKEKEWFPAWQASVRTARRDAYFYWTAVFGTHTFFVALLPMFFFFGDPVNGRGLLHIVSLGVYVSSFVKDLVCTPRPYSPPVIRLSMSTHHNEYGFPSSHSTNAVSIALFFVQLLCQVRGHLPFSLFLAGLILNLTYVISVVSGRLYTGMHSTADVIGGILMGLGCWIFWLLVGDSSEAWVNSGTIWVPTITVPLTLALVHFHPEPVDDCPCFEDAIAVLSCTMGSFVGHWQVSKYGLSHLLRSHTSVFQPGIITGLAIGAYRILLGLGMMMGFRIIAKSTLLRILPPIFRFANRGYDLELTTRRFYKAATDYDQVPHPSIRAVPSVLDLHPESPSSVASPDMTPFGSSTPSPDLRATSMRSLSPADSLRMGSNDGLRSRKSASLPLERKNGDAVLGGKVISEEPDRYEWQPRRKRKSKAERARYDAEVLTKVGVYAGLGYLATTPIPILFRLLETEVAKAFTV</sequence>
<feature type="transmembrane region" description="Helical" evidence="9">
    <location>
        <begin position="90"/>
        <end position="110"/>
    </location>
</feature>
<evidence type="ECO:0000256" key="2">
    <source>
        <dbReference type="ARBA" id="ARBA00022692"/>
    </source>
</evidence>
<evidence type="ECO:0000256" key="7">
    <source>
        <dbReference type="ARBA" id="ARBA00038324"/>
    </source>
</evidence>
<dbReference type="Pfam" id="PF01569">
    <property type="entry name" value="PAP2"/>
    <property type="match status" value="1"/>
</dbReference>
<evidence type="ECO:0000256" key="3">
    <source>
        <dbReference type="ARBA" id="ARBA00022801"/>
    </source>
</evidence>
<evidence type="ECO:0000313" key="12">
    <source>
        <dbReference type="Proteomes" id="UP001182556"/>
    </source>
</evidence>
<evidence type="ECO:0000256" key="9">
    <source>
        <dbReference type="SAM" id="Phobius"/>
    </source>
</evidence>
<protein>
    <submittedName>
        <fullName evidence="11">Sphingosine-1-phosphate phosphatase</fullName>
    </submittedName>
</protein>
<evidence type="ECO:0000256" key="8">
    <source>
        <dbReference type="SAM" id="MobiDB-lite"/>
    </source>
</evidence>
<keyword evidence="6 9" id="KW-0472">Membrane</keyword>
<dbReference type="PANTHER" id="PTHR14969">
    <property type="entry name" value="SPHINGOSINE-1-PHOSPHATE PHOSPHOHYDROLASE"/>
    <property type="match status" value="1"/>
</dbReference>
<comment type="caution">
    <text evidence="11">The sequence shown here is derived from an EMBL/GenBank/DDBJ whole genome shotgun (WGS) entry which is preliminary data.</text>
</comment>
<gene>
    <name evidence="11" type="ORF">DB88DRAFT_491231</name>
</gene>
<dbReference type="SMART" id="SM00014">
    <property type="entry name" value="acidPPc"/>
    <property type="match status" value="1"/>
</dbReference>
<organism evidence="11 12">
    <name type="scientific">Papiliotrema laurentii</name>
    <name type="common">Cryptococcus laurentii</name>
    <dbReference type="NCBI Taxonomy" id="5418"/>
    <lineage>
        <taxon>Eukaryota</taxon>
        <taxon>Fungi</taxon>
        <taxon>Dikarya</taxon>
        <taxon>Basidiomycota</taxon>
        <taxon>Agaricomycotina</taxon>
        <taxon>Tremellomycetes</taxon>
        <taxon>Tremellales</taxon>
        <taxon>Rhynchogastremaceae</taxon>
        <taxon>Papiliotrema</taxon>
    </lineage>
</organism>
<dbReference type="SUPFAM" id="SSF48317">
    <property type="entry name" value="Acid phosphatase/Vanadium-dependent haloperoxidase"/>
    <property type="match status" value="1"/>
</dbReference>
<keyword evidence="4" id="KW-0256">Endoplasmic reticulum</keyword>
<feature type="transmembrane region" description="Helical" evidence="9">
    <location>
        <begin position="222"/>
        <end position="241"/>
    </location>
</feature>